<accession>A0A1H3LY20</accession>
<feature type="region of interest" description="Disordered" evidence="1">
    <location>
        <begin position="39"/>
        <end position="86"/>
    </location>
</feature>
<protein>
    <submittedName>
        <fullName evidence="2">Uncharacterized protein</fullName>
    </submittedName>
</protein>
<dbReference type="AlphaFoldDB" id="A0A1H3LY20"/>
<feature type="compositionally biased region" description="Basic and acidic residues" evidence="1">
    <location>
        <begin position="49"/>
        <end position="59"/>
    </location>
</feature>
<reference evidence="3" key="1">
    <citation type="submission" date="2016-10" db="EMBL/GenBank/DDBJ databases">
        <authorList>
            <person name="Varghese N."/>
            <person name="Submissions S."/>
        </authorList>
    </citation>
    <scope>NUCLEOTIDE SEQUENCE [LARGE SCALE GENOMIC DNA]</scope>
    <source>
        <strain evidence="3">DSM 45422</strain>
    </source>
</reference>
<evidence type="ECO:0000313" key="2">
    <source>
        <dbReference type="EMBL" id="SDY69332.1"/>
    </source>
</evidence>
<evidence type="ECO:0000256" key="1">
    <source>
        <dbReference type="SAM" id="MobiDB-lite"/>
    </source>
</evidence>
<dbReference type="Proteomes" id="UP000198921">
    <property type="component" value="Unassembled WGS sequence"/>
</dbReference>
<keyword evidence="3" id="KW-1185">Reference proteome</keyword>
<organism evidence="2 3">
    <name type="scientific">Geodermatophilus africanus</name>
    <dbReference type="NCBI Taxonomy" id="1137993"/>
    <lineage>
        <taxon>Bacteria</taxon>
        <taxon>Bacillati</taxon>
        <taxon>Actinomycetota</taxon>
        <taxon>Actinomycetes</taxon>
        <taxon>Geodermatophilales</taxon>
        <taxon>Geodermatophilaceae</taxon>
        <taxon>Geodermatophilus</taxon>
    </lineage>
</organism>
<name>A0A1H3LY20_9ACTN</name>
<evidence type="ECO:0000313" key="3">
    <source>
        <dbReference type="Proteomes" id="UP000198921"/>
    </source>
</evidence>
<feature type="compositionally biased region" description="Basic and acidic residues" evidence="1">
    <location>
        <begin position="67"/>
        <end position="86"/>
    </location>
</feature>
<dbReference type="EMBL" id="FNOT01000010">
    <property type="protein sequence ID" value="SDY69332.1"/>
    <property type="molecule type" value="Genomic_DNA"/>
</dbReference>
<dbReference type="OrthoDB" id="5191536at2"/>
<sequence length="86" mass="9550">MSSTDGWDLTVPEDTAELLAELRRHGVRPGHRLHVVRATDESAQQSSDPIERPASRKLDFIGSVHGGPDDLSTRTDDYLKRGFGHE</sequence>
<gene>
    <name evidence="2" type="ORF">SAMN05660209_03469</name>
</gene>
<dbReference type="RefSeq" id="WP_091158919.1">
    <property type="nucleotide sequence ID" value="NZ_FNOT01000010.1"/>
</dbReference>
<proteinExistence type="predicted"/>